<dbReference type="AlphaFoldDB" id="A0A848EJP4"/>
<organism evidence="2 3">
    <name type="scientific">Neoroseomonas marina</name>
    <dbReference type="NCBI Taxonomy" id="1232220"/>
    <lineage>
        <taxon>Bacteria</taxon>
        <taxon>Pseudomonadati</taxon>
        <taxon>Pseudomonadota</taxon>
        <taxon>Alphaproteobacteria</taxon>
        <taxon>Acetobacterales</taxon>
        <taxon>Acetobacteraceae</taxon>
        <taxon>Neoroseomonas</taxon>
    </lineage>
</organism>
<dbReference type="PANTHER" id="PTHR43664">
    <property type="entry name" value="MONOAMINE OXIDASE-RELATED"/>
    <property type="match status" value="1"/>
</dbReference>
<dbReference type="CDD" id="cd03454">
    <property type="entry name" value="YdeM"/>
    <property type="match status" value="1"/>
</dbReference>
<gene>
    <name evidence="2" type="ORF">GWK16_20405</name>
</gene>
<evidence type="ECO:0000313" key="2">
    <source>
        <dbReference type="EMBL" id="NMJ43620.1"/>
    </source>
</evidence>
<comment type="caution">
    <text evidence="2">The sequence shown here is derived from an EMBL/GenBank/DDBJ whole genome shotgun (WGS) entry which is preliminary data.</text>
</comment>
<keyword evidence="3" id="KW-1185">Reference proteome</keyword>
<dbReference type="InterPro" id="IPR002539">
    <property type="entry name" value="MaoC-like_dom"/>
</dbReference>
<dbReference type="InterPro" id="IPR052342">
    <property type="entry name" value="MCH/BMMD"/>
</dbReference>
<dbReference type="Pfam" id="PF01575">
    <property type="entry name" value="MaoC_dehydratas"/>
    <property type="match status" value="1"/>
</dbReference>
<dbReference type="EMBL" id="JABBKX010000008">
    <property type="protein sequence ID" value="NMJ43620.1"/>
    <property type="molecule type" value="Genomic_DNA"/>
</dbReference>
<dbReference type="RefSeq" id="WP_170055802.1">
    <property type="nucleotide sequence ID" value="NZ_JABBKX010000008.1"/>
</dbReference>
<proteinExistence type="predicted"/>
<sequence>MSEVLFLEDLTPGRRFTAGPVTVTEAEIIAFASRYDPQPFHTDPGAAAAHPLFRGLAASGWHTAALSMPLVIAAIGHIADGVIGGGGELLWPRPVRAGDSLSVEIEVVEATPSRSRPDRGSAVLRIRTLNQHGEDVQRFTPRLVVPRRPAP</sequence>
<accession>A0A848EJP4</accession>
<dbReference type="Gene3D" id="3.10.129.10">
    <property type="entry name" value="Hotdog Thioesterase"/>
    <property type="match status" value="1"/>
</dbReference>
<name>A0A848EJP4_9PROT</name>
<dbReference type="SUPFAM" id="SSF54637">
    <property type="entry name" value="Thioesterase/thiol ester dehydrase-isomerase"/>
    <property type="match status" value="1"/>
</dbReference>
<reference evidence="2 3" key="1">
    <citation type="submission" date="2020-03" db="EMBL/GenBank/DDBJ databases">
        <authorList>
            <person name="Sun Q."/>
        </authorList>
    </citation>
    <scope>NUCLEOTIDE SEQUENCE [LARGE SCALE GENOMIC DNA]</scope>
    <source>
        <strain evidence="2 3">JC162</strain>
    </source>
</reference>
<protein>
    <submittedName>
        <fullName evidence="2">MaoC family dehydratase</fullName>
    </submittedName>
</protein>
<dbReference type="InterPro" id="IPR029069">
    <property type="entry name" value="HotDog_dom_sf"/>
</dbReference>
<feature type="domain" description="MaoC-like" evidence="1">
    <location>
        <begin position="12"/>
        <end position="114"/>
    </location>
</feature>
<evidence type="ECO:0000313" key="3">
    <source>
        <dbReference type="Proteomes" id="UP000548582"/>
    </source>
</evidence>
<evidence type="ECO:0000259" key="1">
    <source>
        <dbReference type="Pfam" id="PF01575"/>
    </source>
</evidence>
<dbReference type="PANTHER" id="PTHR43664:SF1">
    <property type="entry name" value="BETA-METHYLMALYL-COA DEHYDRATASE"/>
    <property type="match status" value="1"/>
</dbReference>
<dbReference type="Proteomes" id="UP000548582">
    <property type="component" value="Unassembled WGS sequence"/>
</dbReference>